<sequence>MYKFETNEIYYNKINSNTYIEKSAEEKLKDGLITAEEYNIIIKEKRENLYKNKTDKQVMELTRLFLNRNINNMTEEEKALLDDINSTVASIKQELPKQN</sequence>
<dbReference type="AlphaFoldDB" id="A0A1E5NHX8"/>
<organism evidence="1 2">
    <name type="scientific">Brachyspira hampsonii</name>
    <dbReference type="NCBI Taxonomy" id="1287055"/>
    <lineage>
        <taxon>Bacteria</taxon>
        <taxon>Pseudomonadati</taxon>
        <taxon>Spirochaetota</taxon>
        <taxon>Spirochaetia</taxon>
        <taxon>Brachyspirales</taxon>
        <taxon>Brachyspiraceae</taxon>
        <taxon>Brachyspira</taxon>
    </lineage>
</organism>
<comment type="caution">
    <text evidence="1">The sequence shown here is derived from an EMBL/GenBank/DDBJ whole genome shotgun (WGS) entry which is preliminary data.</text>
</comment>
<dbReference type="RefSeq" id="WP_069725242.1">
    <property type="nucleotide sequence ID" value="NZ_MDCO01000001.1"/>
</dbReference>
<evidence type="ECO:0000313" key="1">
    <source>
        <dbReference type="EMBL" id="OEJ15765.1"/>
    </source>
</evidence>
<dbReference type="EMBL" id="MDCO01000001">
    <property type="protein sequence ID" value="OEJ15765.1"/>
    <property type="molecule type" value="Genomic_DNA"/>
</dbReference>
<gene>
    <name evidence="1" type="ORF">BFL38_09890</name>
</gene>
<proteinExistence type="predicted"/>
<dbReference type="Proteomes" id="UP000095247">
    <property type="component" value="Unassembled WGS sequence"/>
</dbReference>
<evidence type="ECO:0000313" key="2">
    <source>
        <dbReference type="Proteomes" id="UP000095247"/>
    </source>
</evidence>
<reference evidence="1 2" key="1">
    <citation type="submission" date="2016-08" db="EMBL/GenBank/DDBJ databases">
        <title>Characterization and recognition of Brachyspira hampsonii sp. nov., a novel intestinal spirochete that is pathogenic to pigs.</title>
        <authorList>
            <person name="Mirajkar N."/>
            <person name="La T."/>
            <person name="Phillips N."/>
            <person name="Hampson D."/>
            <person name="Gebhart C."/>
        </authorList>
    </citation>
    <scope>NUCLEOTIDE SEQUENCE [LARGE SCALE GENOMIC DNA]</scope>
    <source>
        <strain evidence="1 2">P280/1</strain>
    </source>
</reference>
<protein>
    <submittedName>
        <fullName evidence="1">Uncharacterized protein</fullName>
    </submittedName>
</protein>
<accession>A0A1E5NHX8</accession>
<name>A0A1E5NHX8_9SPIR</name>